<dbReference type="Proteomes" id="UP000094969">
    <property type="component" value="Chromosome"/>
</dbReference>
<sequence length="67" mass="7491">MLIFSSLFRVAGRPQLAAASIIVRAGSAAQAIWFRELFAFSLLAKALSLKNRPDRKTFPFFERGNSM</sequence>
<dbReference type="EMBL" id="CP017147">
    <property type="protein sequence ID" value="AOO82176.1"/>
    <property type="molecule type" value="Genomic_DNA"/>
</dbReference>
<dbReference type="STRING" id="1526658.BHK69_18550"/>
<name>A0A1D7U475_9HYPH</name>
<protein>
    <submittedName>
        <fullName evidence="1">Uncharacterized protein</fullName>
    </submittedName>
</protein>
<dbReference type="RefSeq" id="WP_069691386.1">
    <property type="nucleotide sequence ID" value="NZ_CP017147.1"/>
</dbReference>
<proteinExistence type="predicted"/>
<evidence type="ECO:0000313" key="2">
    <source>
        <dbReference type="Proteomes" id="UP000094969"/>
    </source>
</evidence>
<gene>
    <name evidence="1" type="ORF">BHK69_18550</name>
</gene>
<accession>A0A1D7U475</accession>
<keyword evidence="2" id="KW-1185">Reference proteome</keyword>
<dbReference type="KEGG" id="bvv:BHK69_18550"/>
<reference evidence="1 2" key="1">
    <citation type="journal article" date="2015" name="Antonie Van Leeuwenhoek">
        <title>Bosea vaviloviae sp. nov., a new species of slow-growing rhizobia isolated from nodules of the relict species Vavilovia formosa (Stev.) Fed.</title>
        <authorList>
            <person name="Safronova V.I."/>
            <person name="Kuznetsova I.G."/>
            <person name="Sazanova A.L."/>
            <person name="Kimeklis A.K."/>
            <person name="Belimov A.A."/>
            <person name="Andronov E.E."/>
            <person name="Pinaev A.G."/>
            <person name="Chizhevskaya E.P."/>
            <person name="Pukhaev A.R."/>
            <person name="Popov K.P."/>
            <person name="Willems A."/>
            <person name="Tikhonovich I.A."/>
        </authorList>
    </citation>
    <scope>NUCLEOTIDE SEQUENCE [LARGE SCALE GENOMIC DNA]</scope>
    <source>
        <strain evidence="1 2">Vaf18</strain>
    </source>
</reference>
<evidence type="ECO:0000313" key="1">
    <source>
        <dbReference type="EMBL" id="AOO82176.1"/>
    </source>
</evidence>
<dbReference type="AlphaFoldDB" id="A0A1D7U475"/>
<organism evidence="1 2">
    <name type="scientific">Bosea vaviloviae</name>
    <dbReference type="NCBI Taxonomy" id="1526658"/>
    <lineage>
        <taxon>Bacteria</taxon>
        <taxon>Pseudomonadati</taxon>
        <taxon>Pseudomonadota</taxon>
        <taxon>Alphaproteobacteria</taxon>
        <taxon>Hyphomicrobiales</taxon>
        <taxon>Boseaceae</taxon>
        <taxon>Bosea</taxon>
    </lineage>
</organism>